<accession>A0A1W1VWK0</accession>
<evidence type="ECO:0000313" key="2">
    <source>
        <dbReference type="EMBL" id="SMB97630.1"/>
    </source>
</evidence>
<feature type="domain" description="Tc1-like transposase DDE" evidence="1">
    <location>
        <begin position="182"/>
        <end position="352"/>
    </location>
</feature>
<keyword evidence="3" id="KW-1185">Reference proteome</keyword>
<dbReference type="SUPFAM" id="SSF46689">
    <property type="entry name" value="Homeodomain-like"/>
    <property type="match status" value="1"/>
</dbReference>
<gene>
    <name evidence="2" type="ORF">SAMN00790413_06094</name>
</gene>
<name>A0A1W1VWK0_9DEIO</name>
<dbReference type="STRING" id="695939.SAMN00790413_06094"/>
<dbReference type="NCBIfam" id="NF033545">
    <property type="entry name" value="transpos_IS630"/>
    <property type="match status" value="1"/>
</dbReference>
<dbReference type="Pfam" id="PF13565">
    <property type="entry name" value="HTH_32"/>
    <property type="match status" value="1"/>
</dbReference>
<reference evidence="2 3" key="1">
    <citation type="submission" date="2017-04" db="EMBL/GenBank/DDBJ databases">
        <authorList>
            <person name="Afonso C.L."/>
            <person name="Miller P.J."/>
            <person name="Scott M.A."/>
            <person name="Spackman E."/>
            <person name="Goraichik I."/>
            <person name="Dimitrov K.M."/>
            <person name="Suarez D.L."/>
            <person name="Swayne D.E."/>
        </authorList>
    </citation>
    <scope>NUCLEOTIDE SEQUENCE [LARGE SCALE GENOMIC DNA]</scope>
    <source>
        <strain evidence="2 3">KR-140</strain>
    </source>
</reference>
<protein>
    <submittedName>
        <fullName evidence="2">Helix-turn-helix domain-containing protein</fullName>
    </submittedName>
</protein>
<proteinExistence type="predicted"/>
<evidence type="ECO:0000259" key="1">
    <source>
        <dbReference type="Pfam" id="PF13358"/>
    </source>
</evidence>
<dbReference type="EMBL" id="FWWU01000011">
    <property type="protein sequence ID" value="SMB97630.1"/>
    <property type="molecule type" value="Genomic_DNA"/>
</dbReference>
<dbReference type="AlphaFoldDB" id="A0A1W1VWK0"/>
<evidence type="ECO:0000313" key="3">
    <source>
        <dbReference type="Proteomes" id="UP000192582"/>
    </source>
</evidence>
<dbReference type="Proteomes" id="UP000192582">
    <property type="component" value="Unassembled WGS sequence"/>
</dbReference>
<dbReference type="InterPro" id="IPR047655">
    <property type="entry name" value="Transpos_IS630-like"/>
</dbReference>
<organism evidence="2 3">
    <name type="scientific">Deinococcus hopiensis KR-140</name>
    <dbReference type="NCBI Taxonomy" id="695939"/>
    <lineage>
        <taxon>Bacteria</taxon>
        <taxon>Thermotogati</taxon>
        <taxon>Deinococcota</taxon>
        <taxon>Deinococci</taxon>
        <taxon>Deinococcales</taxon>
        <taxon>Deinococcaceae</taxon>
        <taxon>Deinococcus</taxon>
    </lineage>
</organism>
<dbReference type="Pfam" id="PF13358">
    <property type="entry name" value="DDE_3"/>
    <property type="match status" value="1"/>
</dbReference>
<dbReference type="InterPro" id="IPR009057">
    <property type="entry name" value="Homeodomain-like_sf"/>
</dbReference>
<dbReference type="InterPro" id="IPR038717">
    <property type="entry name" value="Tc1-like_DDE_dom"/>
</dbReference>
<sequence length="409" mass="45570">MERLSRSHHTAAIVVGRAKTILAVSTGMAYTEAARLCGRRSGEGVARLVSRLNQHGLNALETRPGGRPPVVYGSAERNRILETARRTPDREQDGTATWSLVTLQKVLRREPGFERLSTFTILGVLHEAGLTWQRDRTWCETGKARRQRKTGVVIVHDPDTEAKKKLIERAYLEGEQGGLAVWVEDEAGPYQAIFQPGSAWQPAGQPTRLPHEDVRAGTAKLLTLFHPASGQLRVRGVTSCTNAVLHPWRQQTLSEVLQRLPVATVLPPADNRAVWERWQEGLSVKFTLLDTLPPLRMLLVLDNLVGHKTPDLVCWLMRHGIMPLYTPVAGSWLNMAESIQRILVRRALAGQSPTSPAQIIQWLEATARGWNAHPTPFVWAGKRRARRQRAYARRHPLGGSGATTLQVVQ</sequence>